<evidence type="ECO:0000256" key="9">
    <source>
        <dbReference type="ARBA" id="ARBA00022824"/>
    </source>
</evidence>
<keyword evidence="8 14" id="KW-0812">Transmembrane</keyword>
<dbReference type="InterPro" id="IPR038013">
    <property type="entry name" value="ALG11"/>
</dbReference>
<evidence type="ECO:0000259" key="15">
    <source>
        <dbReference type="Pfam" id="PF00534"/>
    </source>
</evidence>
<sequence>MKTVPKINTFVKLVSPYHYLVKYRKQLIVLQLLLCSIFESFGSKKCSSEVVVMLMFCSTIISIVVLLLLLAVIFRLLSRRSCNNGKCFIAFFHPYCNSGGGGERVLWCAIKALEKFEKVEFIIYSDDYECSDEHILKNVEKRFGLSFTSSTVKFVRLASCFFLKDTLYPRFTLLAQNLFSLIVGFEALFRFQPSVFIDTTGFAFLLPMFRYVGGCKTACYIHYPTISTDMLEIVKEKKAAYNHAEWISNSVLFSAAKLYYYKAFALLYKFAGCSANVVMVNSTWTRNHILELWRNPEYTFLVYPPCDVGIFEKIPFERANDADSIGIIAIGQFRPEKDYPLALASFRLLLDKLAASNLNQKNVKLALVGGCRDSDDQQRLRSLQKLARDIGIPSDQIVWHVNVSFDELVQLLAGATVGIHTMWNEHFGIGIVEMMASGIIVVANDSGGPKLDIVKNFHTHKVGFTASSAEEYSDAIVKILQMPPNVRRRMQEAARNSVQRFGVDKFNERFLSSTEDILAIENYLVNIFMNIQPSSSRLMSSLHSKVAHGTTLAHS</sequence>
<evidence type="ECO:0000256" key="8">
    <source>
        <dbReference type="ARBA" id="ARBA00022692"/>
    </source>
</evidence>
<comment type="similarity">
    <text evidence="3 14">Belongs to the glycosyltransferase group 1 family. Glycosyltransferase 4 subfamily.</text>
</comment>
<dbReference type="STRING" id="6335.A0A0V1L681"/>
<proteinExistence type="inferred from homology"/>
<reference evidence="17 18" key="1">
    <citation type="submission" date="2015-05" db="EMBL/GenBank/DDBJ databases">
        <title>Evolution of Trichinella species and genotypes.</title>
        <authorList>
            <person name="Korhonen P.K."/>
            <person name="Edoardo P."/>
            <person name="Giuseppe L.R."/>
            <person name="Gasser R.B."/>
        </authorList>
    </citation>
    <scope>NUCLEOTIDE SEQUENCE [LARGE SCALE GENOMIC DNA]</scope>
    <source>
        <strain evidence="17">ISS10</strain>
    </source>
</reference>
<evidence type="ECO:0000256" key="6">
    <source>
        <dbReference type="ARBA" id="ARBA00022676"/>
    </source>
</evidence>
<dbReference type="GO" id="GO:0006487">
    <property type="term" value="P:protein N-linked glycosylation"/>
    <property type="evidence" value="ECO:0007669"/>
    <property type="project" value="TreeGrafter"/>
</dbReference>
<protein>
    <recommendedName>
        <fullName evidence="5 14">GDP-Man:Man(3)GlcNAc(2)-PP-Dol alpha-1,2-mannosyltransferase</fullName>
        <ecNumber evidence="4 14">2.4.1.131</ecNumber>
    </recommendedName>
</protein>
<evidence type="ECO:0000313" key="18">
    <source>
        <dbReference type="Proteomes" id="UP000054721"/>
    </source>
</evidence>
<dbReference type="UniPathway" id="UPA00378"/>
<keyword evidence="7 14" id="KW-0808">Transferase</keyword>
<dbReference type="Pfam" id="PF15924">
    <property type="entry name" value="ALG11_N"/>
    <property type="match status" value="1"/>
</dbReference>
<feature type="domain" description="ALG11 mannosyltransferase N-terminal" evidence="16">
    <location>
        <begin position="88"/>
        <end position="293"/>
    </location>
</feature>
<comment type="function">
    <text evidence="13">GDP-Man:Man(3)GlcNAc(2)-PP-Dol alpha-1,2-mannosyltransferase that operates in the biosynthetic pathway of dolichol-linked oligosaccharides, the glycan precursors employed in protein asparagine (N)-glycosylation. The assembly of dolichol-linked oligosaccharides begins on the cytosolic side of the endoplasmic reticulum membrane and finishes in its lumen. The sequential addition of sugars to dolichol pyrophosphate produces dolichol-linked oligosaccharides containing fourteen sugars, including two GlcNAcs, nine mannoses and three glucoses. Once assembled, the oligosaccharide is transferred from the lipid to nascent proteins by oligosaccharyltransferases. Catalyzes, on the cytoplasmic face of the endoplasmic reticulum, the addition of the fourth and fifth mannose residues to the dolichol-linked oligosaccharide chain, to produce Man(5)GlcNAc(2)-PP-dolichol core oligosaccharide. Man(5)GlcNAc(2)-PP-dolichol is a substrate for ALG3, the following enzyme in the biosynthetic pathway.</text>
</comment>
<comment type="catalytic activity">
    <reaction evidence="12 14">
        <text>an alpha-D-Man-(1-&gt;3)-[alpha-D-Man-(1-&gt;6)]-beta-D-Man-(1-&gt;4)-beta-D-GlcNAc-(1-&gt;4)-alpha-D-GlcNAc-diphospho-di-trans,poly-cis-dolichol + 2 GDP-alpha-D-mannose = an alpha-D-Man-(1-&gt;2)-alpha-D-Man-(1-&gt;2)-alpha-D-Man-(1-&gt;3)-[alpha-D-Man-(1-&gt;6)]-beta-D-Man-(1-&gt;4)-beta-D-GlcNAc-(1-&gt;4)-alpha-D-GlcNAc-diphospho-di-trans,poly-cis-dolichol + 2 GDP + 2 H(+)</text>
        <dbReference type="Rhea" id="RHEA:29523"/>
        <dbReference type="Rhea" id="RHEA-COMP:19515"/>
        <dbReference type="Rhea" id="RHEA-COMP:19516"/>
        <dbReference type="ChEBI" id="CHEBI:15378"/>
        <dbReference type="ChEBI" id="CHEBI:57527"/>
        <dbReference type="ChEBI" id="CHEBI:58189"/>
        <dbReference type="ChEBI" id="CHEBI:132511"/>
        <dbReference type="ChEBI" id="CHEBI:132515"/>
        <dbReference type="EC" id="2.4.1.131"/>
    </reaction>
    <physiologicalReaction direction="left-to-right" evidence="12 14">
        <dbReference type="Rhea" id="RHEA:29524"/>
    </physiologicalReaction>
</comment>
<keyword evidence="9 14" id="KW-0256">Endoplasmic reticulum</keyword>
<dbReference type="EMBL" id="JYDW01000127">
    <property type="protein sequence ID" value="KRZ54901.1"/>
    <property type="molecule type" value="Genomic_DNA"/>
</dbReference>
<dbReference type="OrthoDB" id="2276068at2759"/>
<evidence type="ECO:0000256" key="10">
    <source>
        <dbReference type="ARBA" id="ARBA00022989"/>
    </source>
</evidence>
<dbReference type="PANTHER" id="PTHR45919:SF1">
    <property type="entry name" value="GDP-MAN:MAN(3)GLCNAC(2)-PP-DOL ALPHA-1,2-MANNOSYLTRANSFERASE"/>
    <property type="match status" value="1"/>
</dbReference>
<comment type="pathway">
    <text evidence="2 14">Protein modification; protein glycosylation.</text>
</comment>
<name>A0A0V1L681_9BILA</name>
<accession>A0A0V1L681</accession>
<dbReference type="Pfam" id="PF00534">
    <property type="entry name" value="Glycos_transf_1"/>
    <property type="match status" value="1"/>
</dbReference>
<dbReference type="AlphaFoldDB" id="A0A0V1L681"/>
<dbReference type="Proteomes" id="UP000054721">
    <property type="component" value="Unassembled WGS sequence"/>
</dbReference>
<evidence type="ECO:0000256" key="2">
    <source>
        <dbReference type="ARBA" id="ARBA00004922"/>
    </source>
</evidence>
<evidence type="ECO:0000256" key="12">
    <source>
        <dbReference type="ARBA" id="ARBA00045065"/>
    </source>
</evidence>
<dbReference type="GO" id="GO:0004377">
    <property type="term" value="F:GDP-Man:Man(3)GlcNAc(2)-PP-Dol alpha-1,2-mannosyltransferase activity"/>
    <property type="evidence" value="ECO:0007669"/>
    <property type="project" value="UniProtKB-UniRule"/>
</dbReference>
<dbReference type="CDD" id="cd03806">
    <property type="entry name" value="GT4_ALG11-like"/>
    <property type="match status" value="1"/>
</dbReference>
<evidence type="ECO:0000256" key="5">
    <source>
        <dbReference type="ARBA" id="ARBA00022018"/>
    </source>
</evidence>
<dbReference type="SUPFAM" id="SSF53756">
    <property type="entry name" value="UDP-Glycosyltransferase/glycogen phosphorylase"/>
    <property type="match status" value="1"/>
</dbReference>
<dbReference type="InterPro" id="IPR001296">
    <property type="entry name" value="Glyco_trans_1"/>
</dbReference>
<evidence type="ECO:0000256" key="1">
    <source>
        <dbReference type="ARBA" id="ARBA00004389"/>
    </source>
</evidence>
<evidence type="ECO:0000256" key="4">
    <source>
        <dbReference type="ARBA" id="ARBA00012645"/>
    </source>
</evidence>
<keyword evidence="11 14" id="KW-0472">Membrane</keyword>
<evidence type="ECO:0000256" key="13">
    <source>
        <dbReference type="ARBA" id="ARBA00045128"/>
    </source>
</evidence>
<dbReference type="GO" id="GO:0005789">
    <property type="term" value="C:endoplasmic reticulum membrane"/>
    <property type="evidence" value="ECO:0007669"/>
    <property type="project" value="UniProtKB-SubCell"/>
</dbReference>
<feature type="domain" description="Glycosyl transferase family 1" evidence="15">
    <location>
        <begin position="312"/>
        <end position="496"/>
    </location>
</feature>
<comment type="caution">
    <text evidence="17">The sequence shown here is derived from an EMBL/GenBank/DDBJ whole genome shotgun (WGS) entry which is preliminary data.</text>
</comment>
<evidence type="ECO:0000313" key="17">
    <source>
        <dbReference type="EMBL" id="KRZ54901.1"/>
    </source>
</evidence>
<keyword evidence="6 14" id="KW-0328">Glycosyltransferase</keyword>
<dbReference type="InterPro" id="IPR031814">
    <property type="entry name" value="ALG11_N"/>
</dbReference>
<dbReference type="EC" id="2.4.1.131" evidence="4 14"/>
<evidence type="ECO:0000256" key="14">
    <source>
        <dbReference type="RuleBase" id="RU367051"/>
    </source>
</evidence>
<keyword evidence="10 14" id="KW-1133">Transmembrane helix</keyword>
<keyword evidence="18" id="KW-1185">Reference proteome</keyword>
<evidence type="ECO:0000256" key="11">
    <source>
        <dbReference type="ARBA" id="ARBA00023136"/>
    </source>
</evidence>
<organism evidence="17 18">
    <name type="scientific">Trichinella nativa</name>
    <dbReference type="NCBI Taxonomy" id="6335"/>
    <lineage>
        <taxon>Eukaryota</taxon>
        <taxon>Metazoa</taxon>
        <taxon>Ecdysozoa</taxon>
        <taxon>Nematoda</taxon>
        <taxon>Enoplea</taxon>
        <taxon>Dorylaimia</taxon>
        <taxon>Trichinellida</taxon>
        <taxon>Trichinellidae</taxon>
        <taxon>Trichinella</taxon>
    </lineage>
</organism>
<dbReference type="Gene3D" id="3.40.50.2000">
    <property type="entry name" value="Glycogen Phosphorylase B"/>
    <property type="match status" value="1"/>
</dbReference>
<gene>
    <name evidence="17" type="primary">alg11</name>
    <name evidence="17" type="ORF">T02_13928</name>
</gene>
<feature type="transmembrane region" description="Helical" evidence="14">
    <location>
        <begin position="52"/>
        <end position="77"/>
    </location>
</feature>
<comment type="subcellular location">
    <subcellularLocation>
        <location evidence="1">Endoplasmic reticulum membrane</location>
        <topology evidence="1">Single-pass membrane protein</topology>
    </subcellularLocation>
</comment>
<evidence type="ECO:0000256" key="7">
    <source>
        <dbReference type="ARBA" id="ARBA00022679"/>
    </source>
</evidence>
<evidence type="ECO:0000256" key="3">
    <source>
        <dbReference type="ARBA" id="ARBA00009481"/>
    </source>
</evidence>
<dbReference type="PANTHER" id="PTHR45919">
    <property type="entry name" value="GDP-MAN:MAN(3)GLCNAC(2)-PP-DOL ALPHA-1,2-MANNOSYLTRANSFERASE"/>
    <property type="match status" value="1"/>
</dbReference>
<evidence type="ECO:0000259" key="16">
    <source>
        <dbReference type="Pfam" id="PF15924"/>
    </source>
</evidence>